<accession>A0A4P9Z5B2</accession>
<feature type="region of interest" description="Disordered" evidence="1">
    <location>
        <begin position="1"/>
        <end position="25"/>
    </location>
</feature>
<evidence type="ECO:0000313" key="3">
    <source>
        <dbReference type="Proteomes" id="UP000278143"/>
    </source>
</evidence>
<reference evidence="3" key="1">
    <citation type="journal article" date="2018" name="Nat. Microbiol.">
        <title>Leveraging single-cell genomics to expand the fungal tree of life.</title>
        <authorList>
            <person name="Ahrendt S.R."/>
            <person name="Quandt C.A."/>
            <person name="Ciobanu D."/>
            <person name="Clum A."/>
            <person name="Salamov A."/>
            <person name="Andreopoulos B."/>
            <person name="Cheng J.F."/>
            <person name="Woyke T."/>
            <person name="Pelin A."/>
            <person name="Henrissat B."/>
            <person name="Reynolds N.K."/>
            <person name="Benny G.L."/>
            <person name="Smith M.E."/>
            <person name="James T.Y."/>
            <person name="Grigoriev I.V."/>
        </authorList>
    </citation>
    <scope>NUCLEOTIDE SEQUENCE [LARGE SCALE GENOMIC DNA]</scope>
    <source>
        <strain evidence="3">Benny S71-1</strain>
    </source>
</reference>
<evidence type="ECO:0008006" key="4">
    <source>
        <dbReference type="Google" id="ProtNLM"/>
    </source>
</evidence>
<dbReference type="AlphaFoldDB" id="A0A4P9Z5B2"/>
<feature type="compositionally biased region" description="Low complexity" evidence="1">
    <location>
        <begin position="1"/>
        <end position="16"/>
    </location>
</feature>
<dbReference type="EMBL" id="KZ989176">
    <property type="protein sequence ID" value="RKP27638.1"/>
    <property type="molecule type" value="Genomic_DNA"/>
</dbReference>
<protein>
    <recommendedName>
        <fullName evidence="4">PAS domain-containing protein</fullName>
    </recommendedName>
</protein>
<feature type="region of interest" description="Disordered" evidence="1">
    <location>
        <begin position="37"/>
        <end position="128"/>
    </location>
</feature>
<evidence type="ECO:0000256" key="1">
    <source>
        <dbReference type="SAM" id="MobiDB-lite"/>
    </source>
</evidence>
<name>A0A4P9Z5B2_9FUNG</name>
<dbReference type="OrthoDB" id="5593669at2759"/>
<evidence type="ECO:0000313" key="2">
    <source>
        <dbReference type="EMBL" id="RKP27638.1"/>
    </source>
</evidence>
<gene>
    <name evidence="2" type="ORF">SYNPS1DRAFT_26726</name>
</gene>
<organism evidence="2 3">
    <name type="scientific">Syncephalis pseudoplumigaleata</name>
    <dbReference type="NCBI Taxonomy" id="1712513"/>
    <lineage>
        <taxon>Eukaryota</taxon>
        <taxon>Fungi</taxon>
        <taxon>Fungi incertae sedis</taxon>
        <taxon>Zoopagomycota</taxon>
        <taxon>Zoopagomycotina</taxon>
        <taxon>Zoopagomycetes</taxon>
        <taxon>Zoopagales</taxon>
        <taxon>Piptocephalidaceae</taxon>
        <taxon>Syncephalis</taxon>
    </lineage>
</organism>
<keyword evidence="3" id="KW-1185">Reference proteome</keyword>
<sequence>MKMRHGTTLPPLLMEGPPMPARHNKLPALLSPAAGLESAHRPALPPLSSLTTGLDPTPSVHGGNSNGNSNSSGSLPPNASTIGPPPGTAPTSSPPPPHVPLTPSHSGGRDYFPPVPGTAGQPSPAAGTAGPNATMVMILTFMDLRVVRVSDESLSMLGHHPMLFANKSLSELLHRTDRPKLAVLREWLRWVVCSASGLSDVHLTRFPGNVTSPVFQRAPTELTVPAPDWPAHIIVEDHVHFRVLDGEYRQFRIRLYVAGPGVRVGQAETWEKACVVCEVRRHATPTVDGASEGRPIMLAEETPSAGTYQQPAASTAAFATYDNASSAAGPPHDR</sequence>
<feature type="compositionally biased region" description="Low complexity" evidence="1">
    <location>
        <begin position="62"/>
        <end position="82"/>
    </location>
</feature>
<feature type="compositionally biased region" description="Pro residues" evidence="1">
    <location>
        <begin position="83"/>
        <end position="100"/>
    </location>
</feature>
<proteinExistence type="predicted"/>
<dbReference type="Proteomes" id="UP000278143">
    <property type="component" value="Unassembled WGS sequence"/>
</dbReference>